<evidence type="ECO:0000256" key="4">
    <source>
        <dbReference type="ARBA" id="ARBA00022771"/>
    </source>
</evidence>
<reference evidence="10 11" key="1">
    <citation type="submission" date="2015-09" db="EMBL/GenBank/DDBJ databases">
        <title>Draft genome of the parasitic nematode Teladorsagia circumcincta isolate WARC Sus (inbred).</title>
        <authorList>
            <person name="Mitreva M."/>
        </authorList>
    </citation>
    <scope>NUCLEOTIDE SEQUENCE [LARGE SCALE GENOMIC DNA]</scope>
    <source>
        <strain evidence="10 11">S</strain>
    </source>
</reference>
<feature type="compositionally biased region" description="Low complexity" evidence="7">
    <location>
        <begin position="410"/>
        <end position="421"/>
    </location>
</feature>
<dbReference type="Pfam" id="PF00443">
    <property type="entry name" value="UCH"/>
    <property type="match status" value="1"/>
</dbReference>
<dbReference type="PANTHER" id="PTHR21646">
    <property type="entry name" value="UBIQUITIN CARBOXYL-TERMINAL HYDROLASE"/>
    <property type="match status" value="1"/>
</dbReference>
<dbReference type="PANTHER" id="PTHR21646:SF74">
    <property type="entry name" value="UBIQUITIN CARBOXYL-TERMINAL HYDROLASE 19"/>
    <property type="match status" value="1"/>
</dbReference>
<dbReference type="Gene3D" id="3.90.70.10">
    <property type="entry name" value="Cysteine proteinases"/>
    <property type="match status" value="1"/>
</dbReference>
<feature type="domain" description="USP" evidence="8">
    <location>
        <begin position="56"/>
        <end position="506"/>
    </location>
</feature>
<dbReference type="SUPFAM" id="SSF54001">
    <property type="entry name" value="Cysteine proteinases"/>
    <property type="match status" value="1"/>
</dbReference>
<evidence type="ECO:0000256" key="3">
    <source>
        <dbReference type="ARBA" id="ARBA00022723"/>
    </source>
</evidence>
<evidence type="ECO:0000256" key="5">
    <source>
        <dbReference type="ARBA" id="ARBA00022833"/>
    </source>
</evidence>
<evidence type="ECO:0000256" key="2">
    <source>
        <dbReference type="ARBA" id="ARBA00012759"/>
    </source>
</evidence>
<feature type="compositionally biased region" description="Polar residues" evidence="7">
    <location>
        <begin position="379"/>
        <end position="393"/>
    </location>
</feature>
<comment type="catalytic activity">
    <reaction evidence="1">
        <text>Thiol-dependent hydrolysis of ester, thioester, amide, peptide and isopeptide bonds formed by the C-terminal Gly of ubiquitin (a 76-residue protein attached to proteins as an intracellular targeting signal).</text>
        <dbReference type="EC" id="3.4.19.12"/>
    </reaction>
</comment>
<keyword evidence="5" id="KW-0862">Zinc</keyword>
<dbReference type="InterPro" id="IPR028889">
    <property type="entry name" value="USP"/>
</dbReference>
<proteinExistence type="predicted"/>
<evidence type="ECO:0000259" key="9">
    <source>
        <dbReference type="PROSITE" id="PS50865"/>
    </source>
</evidence>
<dbReference type="PROSITE" id="PS01360">
    <property type="entry name" value="ZF_MYND_1"/>
    <property type="match status" value="1"/>
</dbReference>
<dbReference type="Pfam" id="PF01753">
    <property type="entry name" value="zf-MYND"/>
    <property type="match status" value="1"/>
</dbReference>
<evidence type="ECO:0000256" key="6">
    <source>
        <dbReference type="PROSITE-ProRule" id="PRU00134"/>
    </source>
</evidence>
<dbReference type="GO" id="GO:0008270">
    <property type="term" value="F:zinc ion binding"/>
    <property type="evidence" value="ECO:0007669"/>
    <property type="project" value="UniProtKB-KW"/>
</dbReference>
<dbReference type="AlphaFoldDB" id="A0A2G9V5R5"/>
<dbReference type="GO" id="GO:0004843">
    <property type="term" value="F:cysteine-type deubiquitinase activity"/>
    <property type="evidence" value="ECO:0007669"/>
    <property type="project" value="UniProtKB-EC"/>
</dbReference>
<feature type="region of interest" description="Disordered" evidence="7">
    <location>
        <begin position="1"/>
        <end position="22"/>
    </location>
</feature>
<evidence type="ECO:0000256" key="1">
    <source>
        <dbReference type="ARBA" id="ARBA00000707"/>
    </source>
</evidence>
<protein>
    <recommendedName>
        <fullName evidence="2">ubiquitinyl hydrolase 1</fullName>
        <ecNumber evidence="2">3.4.19.12</ecNumber>
    </recommendedName>
</protein>
<dbReference type="Proteomes" id="UP000230423">
    <property type="component" value="Unassembled WGS sequence"/>
</dbReference>
<dbReference type="SUPFAM" id="SSF144232">
    <property type="entry name" value="HIT/MYND zinc finger-like"/>
    <property type="match status" value="1"/>
</dbReference>
<evidence type="ECO:0000313" key="10">
    <source>
        <dbReference type="EMBL" id="PIO77788.1"/>
    </source>
</evidence>
<keyword evidence="4 6" id="KW-0863">Zinc-finger</keyword>
<feature type="compositionally biased region" description="Basic and acidic residues" evidence="7">
    <location>
        <begin position="394"/>
        <end position="409"/>
    </location>
</feature>
<dbReference type="InterPro" id="IPR002893">
    <property type="entry name" value="Znf_MYND"/>
</dbReference>
<name>A0A2G9V5R5_TELCI</name>
<dbReference type="InterPro" id="IPR050185">
    <property type="entry name" value="Ub_carboxyl-term_hydrolase"/>
</dbReference>
<dbReference type="InterPro" id="IPR001394">
    <property type="entry name" value="Peptidase_C19_UCH"/>
</dbReference>
<accession>A0A2G9V5R5</accession>
<gene>
    <name evidence="10" type="ORF">TELCIR_00050</name>
</gene>
<sequence length="506" mass="57623">MTRSEYTANNSATMRGPPPVPIDPPRYTPSYSGYKPTATVQPFEDRALPAVQSGFTGLRNIGNTCFMNATLQMLVNNIELKTYFLDRHYKLDVNPNNPLGFRELVAEKASQFANFAQHDAHEFLSFLLDGLHEDLNRVKSKPVTATVEGDGRSDIDVSTEAWFNHTLRNDSIFVDLFHGQLKSRLQCPKCDRVSITFDPFVYLPVPFPKVKKSSTLWFWPLDPLLKPVELRLVEVFSHRIQKIFAPNSQASEICGGDVLYAFQVHDQNDCNEPVVELLVVQRQLYSSTLRYACNECGRSTGRLKACEACYNAYYCNKECQLSNWNTGGHRDECRRRTTADYVGQPFMVSLPKSQLTYHHLIRVLEARCRFSVDIFQPPQMSASNEENDTSSTRDGSEGKEALLQEEKKSSPAPSTTSSQTPRRQCVMPEPRKKPEFKMFLVRKLVDQMHVLGDTIVDDKTGQPLDIQSGTYLSINWYNLRNGRPFMSVENKRNLVNMVDYLLNGLE</sequence>
<organism evidence="10 11">
    <name type="scientific">Teladorsagia circumcincta</name>
    <name type="common">Brown stomach worm</name>
    <name type="synonym">Ostertagia circumcincta</name>
    <dbReference type="NCBI Taxonomy" id="45464"/>
    <lineage>
        <taxon>Eukaryota</taxon>
        <taxon>Metazoa</taxon>
        <taxon>Ecdysozoa</taxon>
        <taxon>Nematoda</taxon>
        <taxon>Chromadorea</taxon>
        <taxon>Rhabditida</taxon>
        <taxon>Rhabditina</taxon>
        <taxon>Rhabditomorpha</taxon>
        <taxon>Strongyloidea</taxon>
        <taxon>Trichostrongylidae</taxon>
        <taxon>Teladorsagia</taxon>
    </lineage>
</organism>
<dbReference type="EMBL" id="KZ344986">
    <property type="protein sequence ID" value="PIO77788.1"/>
    <property type="molecule type" value="Genomic_DNA"/>
</dbReference>
<dbReference type="OrthoDB" id="265776at2759"/>
<feature type="domain" description="MYND-type" evidence="9">
    <location>
        <begin position="293"/>
        <end position="333"/>
    </location>
</feature>
<dbReference type="PROSITE" id="PS00972">
    <property type="entry name" value="USP_1"/>
    <property type="match status" value="1"/>
</dbReference>
<dbReference type="InterPro" id="IPR018200">
    <property type="entry name" value="USP_CS"/>
</dbReference>
<evidence type="ECO:0000259" key="8">
    <source>
        <dbReference type="PROSITE" id="PS50235"/>
    </source>
</evidence>
<dbReference type="PROSITE" id="PS50865">
    <property type="entry name" value="ZF_MYND_2"/>
    <property type="match status" value="1"/>
</dbReference>
<dbReference type="InterPro" id="IPR038765">
    <property type="entry name" value="Papain-like_cys_pep_sf"/>
</dbReference>
<feature type="region of interest" description="Disordered" evidence="7">
    <location>
        <begin position="379"/>
        <end position="429"/>
    </location>
</feature>
<feature type="compositionally biased region" description="Polar residues" evidence="7">
    <location>
        <begin position="1"/>
        <end position="13"/>
    </location>
</feature>
<dbReference type="EC" id="3.4.19.12" evidence="2"/>
<dbReference type="PROSITE" id="PS50235">
    <property type="entry name" value="USP_3"/>
    <property type="match status" value="1"/>
</dbReference>
<dbReference type="GO" id="GO:0016579">
    <property type="term" value="P:protein deubiquitination"/>
    <property type="evidence" value="ECO:0007669"/>
    <property type="project" value="InterPro"/>
</dbReference>
<evidence type="ECO:0000256" key="7">
    <source>
        <dbReference type="SAM" id="MobiDB-lite"/>
    </source>
</evidence>
<evidence type="ECO:0000313" key="11">
    <source>
        <dbReference type="Proteomes" id="UP000230423"/>
    </source>
</evidence>
<keyword evidence="3" id="KW-0479">Metal-binding</keyword>
<keyword evidence="11" id="KW-1185">Reference proteome</keyword>